<proteinExistence type="predicted"/>
<organism evidence="1 2">
    <name type="scientific">Sulfobacillus benefaciens</name>
    <dbReference type="NCBI Taxonomy" id="453960"/>
    <lineage>
        <taxon>Bacteria</taxon>
        <taxon>Bacillati</taxon>
        <taxon>Bacillota</taxon>
        <taxon>Clostridia</taxon>
        <taxon>Eubacteriales</taxon>
        <taxon>Clostridiales Family XVII. Incertae Sedis</taxon>
        <taxon>Sulfobacillus</taxon>
    </lineage>
</organism>
<accession>A0A2T2WSR6</accession>
<evidence type="ECO:0000313" key="2">
    <source>
        <dbReference type="Proteomes" id="UP000242699"/>
    </source>
</evidence>
<dbReference type="Proteomes" id="UP000242699">
    <property type="component" value="Unassembled WGS sequence"/>
</dbReference>
<reference evidence="1 2" key="1">
    <citation type="journal article" date="2014" name="BMC Genomics">
        <title>Comparison of environmental and isolate Sulfobacillus genomes reveals diverse carbon, sulfur, nitrogen, and hydrogen metabolisms.</title>
        <authorList>
            <person name="Justice N.B."/>
            <person name="Norman A."/>
            <person name="Brown C.T."/>
            <person name="Singh A."/>
            <person name="Thomas B.C."/>
            <person name="Banfield J.F."/>
        </authorList>
    </citation>
    <scope>NUCLEOTIDE SEQUENCE [LARGE SCALE GENOMIC DNA]</scope>
    <source>
        <strain evidence="1">AMDSBA1</strain>
    </source>
</reference>
<protein>
    <submittedName>
        <fullName evidence="1">Uncharacterized protein</fullName>
    </submittedName>
</protein>
<sequence>MVRFSVPLLHRSLFDVDDSQQEAHNPNVVLETGFTLGLNKPVCVLKHKNVRKMSDLIGDLHKGIDDTDDSILDGLNKWVKEVRLSAQR</sequence>
<gene>
    <name evidence="1" type="ORF">C7B43_17140</name>
</gene>
<name>A0A2T2WSR6_9FIRM</name>
<dbReference type="AlphaFoldDB" id="A0A2T2WSR6"/>
<comment type="caution">
    <text evidence="1">The sequence shown here is derived from an EMBL/GenBank/DDBJ whole genome shotgun (WGS) entry which is preliminary data.</text>
</comment>
<dbReference type="EMBL" id="PXYT01000057">
    <property type="protein sequence ID" value="PSR25291.1"/>
    <property type="molecule type" value="Genomic_DNA"/>
</dbReference>
<evidence type="ECO:0000313" key="1">
    <source>
        <dbReference type="EMBL" id="PSR25291.1"/>
    </source>
</evidence>